<name>A0A1J7BC16_9ACTN</name>
<sequence>MRSLLSAAKLEGGRAITEMTPRNRPFFYTPRAGAGDPGENTVTDSAPGVAEVYAKDLNPSQLDRVAAAVSLGGTVKPGCVRTQTWETDPADNGDGEFRFTFTVTTTDGKIVTGTAAGTAATVDTLTWGAGGR</sequence>
<protein>
    <submittedName>
        <fullName evidence="1">Uncharacterized protein</fullName>
    </submittedName>
</protein>
<dbReference type="AlphaFoldDB" id="A0A1J7BC16"/>
<keyword evidence="2" id="KW-1185">Reference proteome</keyword>
<proteinExistence type="predicted"/>
<dbReference type="STRING" id="1428644.BIV57_18010"/>
<evidence type="ECO:0000313" key="1">
    <source>
        <dbReference type="EMBL" id="OIV36133.1"/>
    </source>
</evidence>
<dbReference type="EMBL" id="MLCF01000113">
    <property type="protein sequence ID" value="OIV36133.1"/>
    <property type="molecule type" value="Genomic_DNA"/>
</dbReference>
<evidence type="ECO:0000313" key="2">
    <source>
        <dbReference type="Proteomes" id="UP000243342"/>
    </source>
</evidence>
<dbReference type="Proteomes" id="UP000243342">
    <property type="component" value="Unassembled WGS sequence"/>
</dbReference>
<reference evidence="1 2" key="1">
    <citation type="submission" date="2016-10" db="EMBL/GenBank/DDBJ databases">
        <title>Genome sequence of Streptomyces gilvigriseus MUSC 26.</title>
        <authorList>
            <person name="Lee L.-H."/>
            <person name="Ser H.-L."/>
        </authorList>
    </citation>
    <scope>NUCLEOTIDE SEQUENCE [LARGE SCALE GENOMIC DNA]</scope>
    <source>
        <strain evidence="1 2">MUSC 26</strain>
    </source>
</reference>
<accession>A0A1J7BC16</accession>
<comment type="caution">
    <text evidence="1">The sequence shown here is derived from an EMBL/GenBank/DDBJ whole genome shotgun (WGS) entry which is preliminary data.</text>
</comment>
<organism evidence="1 2">
    <name type="scientific">Mangrovactinospora gilvigrisea</name>
    <dbReference type="NCBI Taxonomy" id="1428644"/>
    <lineage>
        <taxon>Bacteria</taxon>
        <taxon>Bacillati</taxon>
        <taxon>Actinomycetota</taxon>
        <taxon>Actinomycetes</taxon>
        <taxon>Kitasatosporales</taxon>
        <taxon>Streptomycetaceae</taxon>
        <taxon>Mangrovactinospora</taxon>
    </lineage>
</organism>
<gene>
    <name evidence="1" type="ORF">BIV57_18010</name>
</gene>